<evidence type="ECO:0000256" key="7">
    <source>
        <dbReference type="SAM" id="MobiDB-lite"/>
    </source>
</evidence>
<reference evidence="9" key="1">
    <citation type="journal article" date="2019" name="Int. J. Syst. Evol. Microbiol.">
        <title>The Global Catalogue of Microorganisms (GCM) 10K type strain sequencing project: providing services to taxonomists for standard genome sequencing and annotation.</title>
        <authorList>
            <consortium name="The Broad Institute Genomics Platform"/>
            <consortium name="The Broad Institute Genome Sequencing Center for Infectious Disease"/>
            <person name="Wu L."/>
            <person name="Ma J."/>
        </authorList>
    </citation>
    <scope>NUCLEOTIDE SEQUENCE [LARGE SCALE GENOMIC DNA]</scope>
    <source>
        <strain evidence="9">CCM 8904</strain>
    </source>
</reference>
<organism evidence="8 9">
    <name type="scientific">Loigolactobacillus jiayinensis</name>
    <dbReference type="NCBI Taxonomy" id="2486016"/>
    <lineage>
        <taxon>Bacteria</taxon>
        <taxon>Bacillati</taxon>
        <taxon>Bacillota</taxon>
        <taxon>Bacilli</taxon>
        <taxon>Lactobacillales</taxon>
        <taxon>Lactobacillaceae</taxon>
        <taxon>Loigolactobacillus</taxon>
    </lineage>
</organism>
<dbReference type="InterPro" id="IPR018130">
    <property type="entry name" value="Ribosomal_uS2_CS"/>
</dbReference>
<evidence type="ECO:0000256" key="5">
    <source>
        <dbReference type="HAMAP-Rule" id="MF_00291"/>
    </source>
</evidence>
<dbReference type="RefSeq" id="WP_125552888.1">
    <property type="nucleotide sequence ID" value="NZ_JBHSSL010000032.1"/>
</dbReference>
<proteinExistence type="inferred from homology"/>
<evidence type="ECO:0000256" key="2">
    <source>
        <dbReference type="ARBA" id="ARBA00022980"/>
    </source>
</evidence>
<evidence type="ECO:0000313" key="9">
    <source>
        <dbReference type="Proteomes" id="UP001596289"/>
    </source>
</evidence>
<dbReference type="InterPro" id="IPR023591">
    <property type="entry name" value="Ribosomal_uS2_flav_dom_sf"/>
</dbReference>
<dbReference type="HAMAP" id="MF_00291_B">
    <property type="entry name" value="Ribosomal_uS2_B"/>
    <property type="match status" value="1"/>
</dbReference>
<dbReference type="GO" id="GO:0005840">
    <property type="term" value="C:ribosome"/>
    <property type="evidence" value="ECO:0007669"/>
    <property type="project" value="UniProtKB-KW"/>
</dbReference>
<dbReference type="PROSITE" id="PS00962">
    <property type="entry name" value="RIBOSOMAL_S2_1"/>
    <property type="match status" value="1"/>
</dbReference>
<dbReference type="SUPFAM" id="SSF52313">
    <property type="entry name" value="Ribosomal protein S2"/>
    <property type="match status" value="1"/>
</dbReference>
<keyword evidence="9" id="KW-1185">Reference proteome</keyword>
<dbReference type="PROSITE" id="PS00963">
    <property type="entry name" value="RIBOSOMAL_S2_2"/>
    <property type="match status" value="1"/>
</dbReference>
<dbReference type="InterPro" id="IPR001865">
    <property type="entry name" value="Ribosomal_uS2"/>
</dbReference>
<evidence type="ECO:0000256" key="6">
    <source>
        <dbReference type="RuleBase" id="RU003631"/>
    </source>
</evidence>
<evidence type="ECO:0000256" key="1">
    <source>
        <dbReference type="ARBA" id="ARBA00006242"/>
    </source>
</evidence>
<dbReference type="EMBL" id="JBHSSL010000032">
    <property type="protein sequence ID" value="MFC6170100.1"/>
    <property type="molecule type" value="Genomic_DNA"/>
</dbReference>
<dbReference type="NCBIfam" id="TIGR01011">
    <property type="entry name" value="rpsB_bact"/>
    <property type="match status" value="1"/>
</dbReference>
<gene>
    <name evidence="5 8" type="primary">rpsB</name>
    <name evidence="8" type="ORF">ACFQGP_05835</name>
</gene>
<accession>A0ABW1RB27</accession>
<dbReference type="PRINTS" id="PR00395">
    <property type="entry name" value="RIBOSOMALS2"/>
</dbReference>
<dbReference type="PANTHER" id="PTHR12534:SF0">
    <property type="entry name" value="SMALL RIBOSOMAL SUBUNIT PROTEIN US2M"/>
    <property type="match status" value="1"/>
</dbReference>
<sequence>MSVISMKQLLEAGVHFGHQTRRWNPKMKPYIFTERNGIYIIDLQKTLKLVDNAYDFMKNTAADGGIVLFVGTKKQAQDSIAEEATRAGQYYVNHRWLGGTLTNWQTIQKRIGRLKEIKQWGEDGTFEKLPKKEVSQLNKQREKLEKFLGGIEDMPRIPDVLFIVDPRKEKIAVQEAQKLNIPIVAMVDTNSDPDDIDVIIPSNDDAIRAVRLLTSKMADAIVEGRQGEEAEVAAQQQAAAESAAPAESAAADSEAPSKESLEDLQKAVEGKNANK</sequence>
<dbReference type="Pfam" id="PF00318">
    <property type="entry name" value="Ribosomal_S2"/>
    <property type="match status" value="1"/>
</dbReference>
<evidence type="ECO:0000313" key="8">
    <source>
        <dbReference type="EMBL" id="MFC6170100.1"/>
    </source>
</evidence>
<feature type="region of interest" description="Disordered" evidence="7">
    <location>
        <begin position="228"/>
        <end position="275"/>
    </location>
</feature>
<keyword evidence="2 5" id="KW-0689">Ribosomal protein</keyword>
<feature type="compositionally biased region" description="Low complexity" evidence="7">
    <location>
        <begin position="232"/>
        <end position="254"/>
    </location>
</feature>
<dbReference type="Gene3D" id="3.40.50.10490">
    <property type="entry name" value="Glucose-6-phosphate isomerase like protein, domain 1"/>
    <property type="match status" value="1"/>
</dbReference>
<comment type="similarity">
    <text evidence="1 5 6">Belongs to the universal ribosomal protein uS2 family.</text>
</comment>
<feature type="compositionally biased region" description="Basic and acidic residues" evidence="7">
    <location>
        <begin position="255"/>
        <end position="269"/>
    </location>
</feature>
<dbReference type="Gene3D" id="1.10.287.610">
    <property type="entry name" value="Helix hairpin bin"/>
    <property type="match status" value="1"/>
</dbReference>
<protein>
    <recommendedName>
        <fullName evidence="4 5">Small ribosomal subunit protein uS2</fullName>
    </recommendedName>
</protein>
<dbReference type="InterPro" id="IPR005706">
    <property type="entry name" value="Ribosomal_uS2_bac/mit/plastid"/>
</dbReference>
<evidence type="ECO:0000256" key="4">
    <source>
        <dbReference type="ARBA" id="ARBA00035256"/>
    </source>
</evidence>
<dbReference type="Proteomes" id="UP001596289">
    <property type="component" value="Unassembled WGS sequence"/>
</dbReference>
<name>A0ABW1RB27_9LACO</name>
<keyword evidence="3 5" id="KW-0687">Ribonucleoprotein</keyword>
<comment type="caution">
    <text evidence="8">The sequence shown here is derived from an EMBL/GenBank/DDBJ whole genome shotgun (WGS) entry which is preliminary data.</text>
</comment>
<dbReference type="PANTHER" id="PTHR12534">
    <property type="entry name" value="30S RIBOSOMAL PROTEIN S2 PROKARYOTIC AND ORGANELLAR"/>
    <property type="match status" value="1"/>
</dbReference>
<evidence type="ECO:0000256" key="3">
    <source>
        <dbReference type="ARBA" id="ARBA00023274"/>
    </source>
</evidence>
<dbReference type="CDD" id="cd01425">
    <property type="entry name" value="RPS2"/>
    <property type="match status" value="1"/>
</dbReference>